<feature type="transmembrane region" description="Helical" evidence="9">
    <location>
        <begin position="140"/>
        <end position="160"/>
    </location>
</feature>
<evidence type="ECO:0000256" key="9">
    <source>
        <dbReference type="SAM" id="Phobius"/>
    </source>
</evidence>
<dbReference type="GO" id="GO:0006865">
    <property type="term" value="P:amino acid transport"/>
    <property type="evidence" value="ECO:0007669"/>
    <property type="project" value="UniProtKB-KW"/>
</dbReference>
<keyword evidence="5" id="KW-0029">Amino-acid transport</keyword>
<evidence type="ECO:0000256" key="1">
    <source>
        <dbReference type="ARBA" id="ARBA00004651"/>
    </source>
</evidence>
<sequence>MLFIQLLLNGIQLGALYALTAGGFSLIFGATRIFHFAHGAAFMIAGYGFYEIYAKLHWPWYVALVIAAVVTVAFGVLLDRLVYTPIKRHENSFFTLFAGAFGVGIIVQNLIAFCFGRGFVAIPTPLSKGVEVLNGVYVSPLAGIAVVTTLVAFGALNAFLSRSQTGIALRALADSPELVRAFGMSPQRLSQVAFALGSLAVVPAAILSGASAGLNPSVGSHVMLISLAATIVGGVGSLRGAACAGLLLGLAESLSLAWFSSQWSEAVVFIVLFLFILFRPSGFFGRALAH</sequence>
<dbReference type="InterPro" id="IPR001851">
    <property type="entry name" value="ABC_transp_permease"/>
</dbReference>
<keyword evidence="2" id="KW-0813">Transport</keyword>
<dbReference type="GO" id="GO:0022857">
    <property type="term" value="F:transmembrane transporter activity"/>
    <property type="evidence" value="ECO:0007669"/>
    <property type="project" value="InterPro"/>
</dbReference>
<evidence type="ECO:0000256" key="4">
    <source>
        <dbReference type="ARBA" id="ARBA00022692"/>
    </source>
</evidence>
<keyword evidence="3" id="KW-1003">Cell membrane</keyword>
<evidence type="ECO:0000256" key="8">
    <source>
        <dbReference type="ARBA" id="ARBA00037998"/>
    </source>
</evidence>
<gene>
    <name evidence="10" type="ORF">SAMN05421548_13522</name>
</gene>
<evidence type="ECO:0000256" key="2">
    <source>
        <dbReference type="ARBA" id="ARBA00022448"/>
    </source>
</evidence>
<keyword evidence="7 9" id="KW-0472">Membrane</keyword>
<dbReference type="PANTHER" id="PTHR11795">
    <property type="entry name" value="BRANCHED-CHAIN AMINO ACID TRANSPORT SYSTEM PERMEASE PROTEIN LIVH"/>
    <property type="match status" value="1"/>
</dbReference>
<evidence type="ECO:0000313" key="10">
    <source>
        <dbReference type="EMBL" id="SDE16702.1"/>
    </source>
</evidence>
<feature type="transmembrane region" description="Helical" evidence="9">
    <location>
        <begin position="266"/>
        <end position="289"/>
    </location>
</feature>
<protein>
    <submittedName>
        <fullName evidence="10">Branched-chain amino acid transport system permease protein</fullName>
    </submittedName>
</protein>
<evidence type="ECO:0000256" key="7">
    <source>
        <dbReference type="ARBA" id="ARBA00023136"/>
    </source>
</evidence>
<evidence type="ECO:0000256" key="5">
    <source>
        <dbReference type="ARBA" id="ARBA00022970"/>
    </source>
</evidence>
<accession>A0A1G7API3</accession>
<dbReference type="GO" id="GO:0005886">
    <property type="term" value="C:plasma membrane"/>
    <property type="evidence" value="ECO:0007669"/>
    <property type="project" value="UniProtKB-SubCell"/>
</dbReference>
<dbReference type="PANTHER" id="PTHR11795:SF445">
    <property type="entry name" value="AMINO ACID ABC TRANSPORTER PERMEASE PROTEIN"/>
    <property type="match status" value="1"/>
</dbReference>
<proteinExistence type="inferred from homology"/>
<dbReference type="InterPro" id="IPR052157">
    <property type="entry name" value="BCAA_transport_permease"/>
</dbReference>
<keyword evidence="4 9" id="KW-0812">Transmembrane</keyword>
<feature type="transmembrane region" description="Helical" evidence="9">
    <location>
        <begin position="6"/>
        <end position="29"/>
    </location>
</feature>
<feature type="transmembrane region" description="Helical" evidence="9">
    <location>
        <begin position="192"/>
        <end position="212"/>
    </location>
</feature>
<organism evidence="10 11">
    <name type="scientific">Paraburkholderia lycopersici</name>
    <dbReference type="NCBI Taxonomy" id="416944"/>
    <lineage>
        <taxon>Bacteria</taxon>
        <taxon>Pseudomonadati</taxon>
        <taxon>Pseudomonadota</taxon>
        <taxon>Betaproteobacteria</taxon>
        <taxon>Burkholderiales</taxon>
        <taxon>Burkholderiaceae</taxon>
        <taxon>Paraburkholderia</taxon>
    </lineage>
</organism>
<feature type="transmembrane region" description="Helical" evidence="9">
    <location>
        <begin position="94"/>
        <end position="120"/>
    </location>
</feature>
<evidence type="ECO:0000313" key="11">
    <source>
        <dbReference type="Proteomes" id="UP000198908"/>
    </source>
</evidence>
<reference evidence="11" key="1">
    <citation type="submission" date="2016-09" db="EMBL/GenBank/DDBJ databases">
        <authorList>
            <person name="Varghese N."/>
            <person name="Submissions S."/>
        </authorList>
    </citation>
    <scope>NUCLEOTIDE SEQUENCE [LARGE SCALE GENOMIC DNA]</scope>
    <source>
        <strain evidence="11">TNe-862</strain>
    </source>
</reference>
<name>A0A1G7API3_9BURK</name>
<keyword evidence="11" id="KW-1185">Reference proteome</keyword>
<comment type="similarity">
    <text evidence="8">Belongs to the binding-protein-dependent transport system permease family. LivHM subfamily.</text>
</comment>
<dbReference type="CDD" id="cd06582">
    <property type="entry name" value="TM_PBP1_LivH_like"/>
    <property type="match status" value="1"/>
</dbReference>
<comment type="subcellular location">
    <subcellularLocation>
        <location evidence="1">Cell membrane</location>
        <topology evidence="1">Multi-pass membrane protein</topology>
    </subcellularLocation>
</comment>
<dbReference type="Proteomes" id="UP000198908">
    <property type="component" value="Unassembled WGS sequence"/>
</dbReference>
<evidence type="ECO:0000256" key="3">
    <source>
        <dbReference type="ARBA" id="ARBA00022475"/>
    </source>
</evidence>
<evidence type="ECO:0000256" key="6">
    <source>
        <dbReference type="ARBA" id="ARBA00022989"/>
    </source>
</evidence>
<dbReference type="EMBL" id="FMYQ01000035">
    <property type="protein sequence ID" value="SDE16702.1"/>
    <property type="molecule type" value="Genomic_DNA"/>
</dbReference>
<dbReference type="Pfam" id="PF02653">
    <property type="entry name" value="BPD_transp_2"/>
    <property type="match status" value="1"/>
</dbReference>
<dbReference type="RefSeq" id="WP_092004564.1">
    <property type="nucleotide sequence ID" value="NZ_FMYQ01000035.1"/>
</dbReference>
<dbReference type="AlphaFoldDB" id="A0A1G7API3"/>
<dbReference type="OrthoDB" id="25113at2"/>
<feature type="transmembrane region" description="Helical" evidence="9">
    <location>
        <begin position="60"/>
        <end position="82"/>
    </location>
</feature>
<keyword evidence="6 9" id="KW-1133">Transmembrane helix</keyword>
<dbReference type="STRING" id="416944.SAMN05421548_13522"/>